<dbReference type="OrthoDB" id="1931567at2759"/>
<dbReference type="PROSITE" id="PS50249">
    <property type="entry name" value="MPN"/>
    <property type="match status" value="1"/>
</dbReference>
<dbReference type="InterPro" id="IPR027652">
    <property type="entry name" value="PRP8"/>
</dbReference>
<evidence type="ECO:0000259" key="8">
    <source>
        <dbReference type="PROSITE" id="PS50249"/>
    </source>
</evidence>
<accession>A0A1C7LXU2</accession>
<feature type="compositionally biased region" description="Pro residues" evidence="7">
    <location>
        <begin position="1"/>
        <end position="37"/>
    </location>
</feature>
<dbReference type="Pfam" id="PF10598">
    <property type="entry name" value="RRM_4"/>
    <property type="match status" value="1"/>
</dbReference>
<dbReference type="GO" id="GO:0071013">
    <property type="term" value="C:catalytic step 2 spliceosome"/>
    <property type="evidence" value="ECO:0007669"/>
    <property type="project" value="TreeGrafter"/>
</dbReference>
<reference evidence="9 10" key="1">
    <citation type="submission" date="2016-03" db="EMBL/GenBank/DDBJ databases">
        <title>Whole genome sequencing of Grifola frondosa 9006-11.</title>
        <authorList>
            <person name="Min B."/>
            <person name="Park H."/>
            <person name="Kim J.-G."/>
            <person name="Cho H."/>
            <person name="Oh Y.-L."/>
            <person name="Kong W.-S."/>
            <person name="Choi I.-G."/>
        </authorList>
    </citation>
    <scope>NUCLEOTIDE SEQUENCE [LARGE SCALE GENOMIC DNA]</scope>
    <source>
        <strain evidence="9 10">9006-11</strain>
    </source>
</reference>
<dbReference type="InterPro" id="IPR043172">
    <property type="entry name" value="Prp8_domainIV_palm"/>
</dbReference>
<organism evidence="9 10">
    <name type="scientific">Grifola frondosa</name>
    <name type="common">Maitake</name>
    <name type="synonym">Polyporus frondosus</name>
    <dbReference type="NCBI Taxonomy" id="5627"/>
    <lineage>
        <taxon>Eukaryota</taxon>
        <taxon>Fungi</taxon>
        <taxon>Dikarya</taxon>
        <taxon>Basidiomycota</taxon>
        <taxon>Agaricomycotina</taxon>
        <taxon>Agaricomycetes</taxon>
        <taxon>Polyporales</taxon>
        <taxon>Grifolaceae</taxon>
        <taxon>Grifola</taxon>
    </lineage>
</organism>
<evidence type="ECO:0000256" key="7">
    <source>
        <dbReference type="SAM" id="MobiDB-lite"/>
    </source>
</evidence>
<dbReference type="InterPro" id="IPR019580">
    <property type="entry name" value="Prp8_U6-snRNA-bd"/>
</dbReference>
<dbReference type="Gene3D" id="3.40.140.10">
    <property type="entry name" value="Cytidine Deaminase, domain 2"/>
    <property type="match status" value="1"/>
</dbReference>
<dbReference type="GO" id="GO:0000974">
    <property type="term" value="C:Prp19 complex"/>
    <property type="evidence" value="ECO:0007669"/>
    <property type="project" value="UniProtKB-ARBA"/>
</dbReference>
<dbReference type="GO" id="GO:0030623">
    <property type="term" value="F:U5 snRNA binding"/>
    <property type="evidence" value="ECO:0007669"/>
    <property type="project" value="InterPro"/>
</dbReference>
<dbReference type="InterPro" id="IPR019581">
    <property type="entry name" value="Prp8_U5-snRNA-bd"/>
</dbReference>
<evidence type="ECO:0000256" key="3">
    <source>
        <dbReference type="ARBA" id="ARBA00022728"/>
    </source>
</evidence>
<dbReference type="CDD" id="cd08056">
    <property type="entry name" value="MPN_PRP8"/>
    <property type="match status" value="1"/>
</dbReference>
<dbReference type="InterPro" id="IPR000555">
    <property type="entry name" value="JAMM/MPN+_dom"/>
</dbReference>
<dbReference type="GO" id="GO:0000244">
    <property type="term" value="P:spliceosomal tri-snRNP complex assembly"/>
    <property type="evidence" value="ECO:0007669"/>
    <property type="project" value="TreeGrafter"/>
</dbReference>
<dbReference type="InterPro" id="IPR037518">
    <property type="entry name" value="MPN"/>
</dbReference>
<dbReference type="Pfam" id="PF08082">
    <property type="entry name" value="PRO8NT"/>
    <property type="match status" value="1"/>
</dbReference>
<dbReference type="FunFam" id="3.90.1570.40:FF:000001">
    <property type="entry name" value="Pre-mRNA-processing-splicing factor 8"/>
    <property type="match status" value="1"/>
</dbReference>
<dbReference type="InterPro" id="IPR012592">
    <property type="entry name" value="PROCN"/>
</dbReference>
<dbReference type="InterPro" id="IPR019582">
    <property type="entry name" value="RRM_spliceosomal_PrP8"/>
</dbReference>
<evidence type="ECO:0000256" key="4">
    <source>
        <dbReference type="ARBA" id="ARBA00022884"/>
    </source>
</evidence>
<dbReference type="SMART" id="SM00232">
    <property type="entry name" value="JAB_MPN"/>
    <property type="match status" value="1"/>
</dbReference>
<evidence type="ECO:0000256" key="1">
    <source>
        <dbReference type="ARBA" id="ARBA00004123"/>
    </source>
</evidence>
<dbReference type="Pfam" id="PF12134">
    <property type="entry name" value="PRP8_domainIV"/>
    <property type="match status" value="1"/>
</dbReference>
<dbReference type="FunFam" id="1.20.80.40:FF:000001">
    <property type="entry name" value="Pre-mRNA-processing-splicing factor 8"/>
    <property type="match status" value="1"/>
</dbReference>
<evidence type="ECO:0000256" key="2">
    <source>
        <dbReference type="ARBA" id="ARBA00022664"/>
    </source>
</evidence>
<dbReference type="InterPro" id="IPR012337">
    <property type="entry name" value="RNaseH-like_sf"/>
</dbReference>
<sequence>MSYSPGMPPPPPGMRMPPPPPGMPGMPPPPPGMPLPPGFNENAGSRMPPEMLAQKSQKWIQMQKKRYGEKRKGFPPEHVRKIIKDHGDMSNRKFRNDKRVHLGALKYVPHAVMKLLENIPFPWEQVREVPVLYHITGAITFHVARDAARKTRSSTLQAHAFPPFDDEEPPLDYGDNVLDVEPLEAIQLELDEEEDSAIYEWFYDPKPLIDTPAVNGLSYKYWSLTLPVMANLYRLGRTLLSDQADSNSSYLFDKKSFFTAKALNMAIPGGPKFEPLYRDMDTFDEDWNEFNDINKVIIRQQIRTEYKVAFPHLYNSLPRSVQISPYHTPKNVYILFGPNGADEDDFELPDQLAPFLEEKSLENDLTADAIALWWAPDPYTRRSGRMRRAQDIPLVKNWYLEHCPPNQPVKVRVSYQKLLKCFVLNELKTRPEKAMTKKNLFRQLKATKFFQTTRLDWVEAGLQVCRQGYNMLNLLIHRKNLNYLHLDYNMNLKPVKTLTTKERKKSRFGNAFHLCREILRLTKLVVDAHVQFRLGNVDAFQLADALQYIFAHIGALTGMYRYKYKLMRQVRMTKDLKHLIYYRFNTGPVGKGPGCGFWAPGWRVWLFFMRGIVPLLERWLGNLLARQFEGRNSKGIAKTVTKQRVESHYDLELRAAVMHDILDMMPESIKQNKSKTILQHLSEAWRCWKANIPWKVPGMPTAIETSFCATSRARPIGGALAHYNRERIRRGATVDKAVVKKNLGRLTRKSLPQSEQERQHGYLKDGPYISAEEAVAIYTATVHWLESRKFSPIPFPPLNYKHDTKLLVLALEKLKEAYSVKGRLNQSQREELALIEQAYDNPTNVSLSRIKRLLLTQRAFKESGIEFFDTYDKLIPCYDIEPVEKITDAYLDQFLFFEADKRGLFPAWIKPADTEPPPLLVYKWCQGINNLTDIWETSEGECNVLMETVLSKVYEKIDLTLLNRLLRLILDHNLADYITAKNNTVLTYKDMAHTNAYGLIRGLQFSAFVFQYYGLVLDLLILGLQRASEMAGPPQMPNNFLQYRDSATETRHPIRLYSRYVDRLHILFRFTAEESRDLIQRYLSANPDPTNNNSLPRSLTTIEWEDTFVSVYSKDNPQLLFSMCGFEVRILPKMRTMGGEQFSLKDAVWNLTNEQTKERTAQAFLRVSDEGVQQFNNRIRQVLMSSGSTTFSKIVNKWNTALIGLMTYYREAVIHTNELLDALVKAENKIQTRVKIGLNSKMPSRFPPVVFYTPKELGGLGMLSMGHVLIPQSDLRWSKQTDVGVTHFRAGMSHEEDQLIPNLYRYLQPWEAEFMDSARVWSEYSMKRKEANAQNRRLTLEDLEDSWDRGIPRINTLFQKDRHTLAYDRGWRVRTDWKQYQLLKHNPFWWTSQRHDGKLWQLNNYRVDCLFWEKASGFEESMRYKKLTNAQRSGLNQIPNRRFTLWWSPTINRANVYVGFQVQLDLTGIFMHGKIPTLKISLIQIFRAHLWQKIHESVVMDLCQVFDQELEPLQIETVQKETIHPRKSYKMNSSCADILLFSAYKWNISRPSLVTDQGFLDGTTSNKYWIDVQLRWGDFDTHDIERYTRAKFLDYISDSMSIYPSPTGVMIGMDLAYNLWSAYGNWFPGMKPLIQQAMAKIMKANPACHVLRERIRKGLQLYSSEPTEPYLNSQNYSELFSNQIIWFVDDTNVYRVTIHKTFEGNLTTKPINGAIFIFNPRSGQLFLKIIHTSVWAGQKRLGQLAKWKTAEEVAALVRSLPVEEQPKQVIVTRKGMLDPLEVHLLDFPNIVIKGSELQLPFQACMKMEKFGDLILRATQPQMVLFNLYDDWLKSISSFTAFSRLILLLRGLHVNNEKAKIILRPDKNTITEPHFVWPSLTDEDWIKVEVALKDLILADFGKRNSVNIASLTASEIRDIILGQEIAAPSVQRQQMAELEKSSEAQSQVTAVQTQTTNIHGDAIQTVTTTNYEQQVFSSKSDWRVRAISATHLPLRLQHIYVSNDDVKDDAASFTYVLPKNILRAFVTAADLRTQVAAFLYGASPPDNKQVKEIKAVVWVPQRGNNNSVELPSQLPRDDFLLKDLEPLGWIKTQALELPNLPPTDVTTQAKLMADHPEWGSSSICLTCAFTPGSVSLSAHSLSVAGFEWGRKNTDTSPNPSGFNPNMSERVQLLLSDRILGMTLVPEGRVWNYGIGLTQLWSPNLSYSMTLDTPLLFWAEEHRPAAFLSFASLETGDDSADVENSLA</sequence>
<dbReference type="PANTHER" id="PTHR11140">
    <property type="entry name" value="PRE-MRNA SPLICING FACTOR PRP8"/>
    <property type="match status" value="1"/>
</dbReference>
<dbReference type="Pfam" id="PF10596">
    <property type="entry name" value="U6-snRNA_bdg"/>
    <property type="match status" value="1"/>
</dbReference>
<dbReference type="GO" id="GO:0030620">
    <property type="term" value="F:U2 snRNA binding"/>
    <property type="evidence" value="ECO:0007669"/>
    <property type="project" value="TreeGrafter"/>
</dbReference>
<dbReference type="PANTHER" id="PTHR11140:SF0">
    <property type="entry name" value="PRE-MRNA-PROCESSING-SPLICING FACTOR 8"/>
    <property type="match status" value="1"/>
</dbReference>
<protein>
    <submittedName>
        <fullName evidence="9">Pre-mRNA-processing-splicing factor 8</fullName>
    </submittedName>
</protein>
<dbReference type="EMBL" id="LUGG01000019">
    <property type="protein sequence ID" value="OBZ68829.1"/>
    <property type="molecule type" value="Genomic_DNA"/>
</dbReference>
<name>A0A1C7LXU2_GRIFR</name>
<gene>
    <name evidence="9" type="primary">Prpf8</name>
    <name evidence="9" type="ORF">A0H81_11085</name>
</gene>
<dbReference type="FunFam" id="3.30.420.230:FF:000001">
    <property type="entry name" value="Pre-mRNA-processing-splicing factor 8"/>
    <property type="match status" value="1"/>
</dbReference>
<dbReference type="FunFam" id="3.30.43.40:FF:000001">
    <property type="entry name" value="Pre-mRNA-processing-splicing factor 8"/>
    <property type="match status" value="1"/>
</dbReference>
<dbReference type="GO" id="GO:0097157">
    <property type="term" value="F:pre-mRNA intronic binding"/>
    <property type="evidence" value="ECO:0007669"/>
    <property type="project" value="TreeGrafter"/>
</dbReference>
<keyword evidence="6" id="KW-0539">Nucleus</keyword>
<dbReference type="CDD" id="cd13838">
    <property type="entry name" value="RNase_H_like_Prp8_IV"/>
    <property type="match status" value="1"/>
</dbReference>
<evidence type="ECO:0000313" key="9">
    <source>
        <dbReference type="EMBL" id="OBZ68829.1"/>
    </source>
</evidence>
<evidence type="ECO:0000256" key="6">
    <source>
        <dbReference type="ARBA" id="ARBA00023242"/>
    </source>
</evidence>
<dbReference type="GO" id="GO:0017070">
    <property type="term" value="F:U6 snRNA binding"/>
    <property type="evidence" value="ECO:0007669"/>
    <property type="project" value="InterPro"/>
</dbReference>
<keyword evidence="10" id="KW-1185">Reference proteome</keyword>
<dbReference type="FunFam" id="3.40.140.10:FF:000002">
    <property type="entry name" value="Pre-mRNA-processing-splicing factor 8"/>
    <property type="match status" value="1"/>
</dbReference>
<evidence type="ECO:0000256" key="5">
    <source>
        <dbReference type="ARBA" id="ARBA00023187"/>
    </source>
</evidence>
<dbReference type="InterPro" id="IPR012591">
    <property type="entry name" value="PRO8NT"/>
</dbReference>
<keyword evidence="3" id="KW-0747">Spliceosome</keyword>
<dbReference type="Pfam" id="PF08084">
    <property type="entry name" value="PROCT"/>
    <property type="match status" value="1"/>
</dbReference>
<comment type="caution">
    <text evidence="9">The sequence shown here is derived from an EMBL/GenBank/DDBJ whole genome shotgun (WGS) entry which is preliminary data.</text>
</comment>
<dbReference type="GO" id="GO:0030619">
    <property type="term" value="F:U1 snRNA binding"/>
    <property type="evidence" value="ECO:0007669"/>
    <property type="project" value="TreeGrafter"/>
</dbReference>
<feature type="domain" description="MPN" evidence="8">
    <location>
        <begin position="2013"/>
        <end position="2144"/>
    </location>
</feature>
<dbReference type="InterPro" id="IPR043173">
    <property type="entry name" value="Prp8_domainIV_fingers"/>
</dbReference>
<keyword evidence="2" id="KW-0507">mRNA processing</keyword>
<comment type="subcellular location">
    <subcellularLocation>
        <location evidence="1">Nucleus</location>
    </subcellularLocation>
</comment>
<dbReference type="GO" id="GO:0005682">
    <property type="term" value="C:U5 snRNP"/>
    <property type="evidence" value="ECO:0007669"/>
    <property type="project" value="UniProtKB-ARBA"/>
</dbReference>
<dbReference type="InterPro" id="IPR012984">
    <property type="entry name" value="PROCT"/>
</dbReference>
<dbReference type="Gene3D" id="3.30.43.40">
    <property type="entry name" value="Pre-mRNA-processing-splicing factor 8, U5-snRNA-binding domain"/>
    <property type="match status" value="1"/>
</dbReference>
<dbReference type="GO" id="GO:0008237">
    <property type="term" value="F:metallopeptidase activity"/>
    <property type="evidence" value="ECO:0007669"/>
    <property type="project" value="InterPro"/>
</dbReference>
<keyword evidence="5" id="KW-0508">mRNA splicing</keyword>
<dbReference type="STRING" id="5627.A0A1C7LXU2"/>
<dbReference type="Pfam" id="PF10597">
    <property type="entry name" value="U5_2-snRNA_bdg"/>
    <property type="match status" value="1"/>
</dbReference>
<dbReference type="InterPro" id="IPR042516">
    <property type="entry name" value="Prp8_U5-snRNA-bd_sf"/>
</dbReference>
<dbReference type="Gene3D" id="3.30.420.230">
    <property type="match status" value="1"/>
</dbReference>
<dbReference type="InterPro" id="IPR021983">
    <property type="entry name" value="PRP8_domainIV"/>
</dbReference>
<dbReference type="GO" id="GO:0000393">
    <property type="term" value="P:spliceosomal conformational changes to generate catalytic conformation"/>
    <property type="evidence" value="ECO:0007669"/>
    <property type="project" value="UniProtKB-ARBA"/>
</dbReference>
<dbReference type="Pfam" id="PF08083">
    <property type="entry name" value="PROCN"/>
    <property type="match status" value="1"/>
</dbReference>
<feature type="region of interest" description="Disordered" evidence="7">
    <location>
        <begin position="1"/>
        <end position="47"/>
    </location>
</feature>
<dbReference type="GO" id="GO:0045292">
    <property type="term" value="P:mRNA cis splicing, via spliceosome"/>
    <property type="evidence" value="ECO:0007669"/>
    <property type="project" value="UniProtKB-ARBA"/>
</dbReference>
<dbReference type="SUPFAM" id="SSF53098">
    <property type="entry name" value="Ribonuclease H-like"/>
    <property type="match status" value="2"/>
</dbReference>
<dbReference type="Proteomes" id="UP000092993">
    <property type="component" value="Unassembled WGS sequence"/>
</dbReference>
<proteinExistence type="predicted"/>
<dbReference type="OMA" id="ANKWNTS"/>
<keyword evidence="4" id="KW-0694">RNA-binding</keyword>
<evidence type="ECO:0000313" key="10">
    <source>
        <dbReference type="Proteomes" id="UP000092993"/>
    </source>
</evidence>
<dbReference type="Gene3D" id="3.90.1570.40">
    <property type="match status" value="1"/>
</dbReference>
<dbReference type="Gene3D" id="1.20.80.40">
    <property type="match status" value="1"/>
</dbReference>